<sequence length="544" mass="61674">MKKILWALGILILLSVLSIFLVEKWLVKTLPEKINAKEDRDYDILFEDVNLQLFRGSIVMQDISLRPLKDSMPTTITGTMKSVRLGEVNMLGLIFGDVLDIGELRLEVPQFVLIRNDSISKKPADVSIAFQDFFGDLISRGVIHNFILNDGSGEFYTQSDSLRKFGSFDSFNISAVNLETDSVQLNYAIPFKLESIETRLKNLQINLDKEQTFTLGELNYDSKEDAFDFFDLKLAYDDTNLAVAKRSDIQKDYIEISLKHLKIENINARSSIYGNWSIVAGLMTIDSLILHDLRNQNKPRPIDEPEKTMFEGMVEMIPFPLEVDTIRVLNSQITYSQISKGKSQPGSLKFEQLSALVTHVVSTDSLQSGEMFIHGEAVLNGFAPLRMDVTVPYGKKGKEEQFHLEASIDPFGLPSLNGILGDLVSVNINSGTMEKLEITMDANPRFSSNFMKFHYKDLKLELRDEEDKKKKLISTLANVAMSSNNLPENRNYKTATFRTERNIYRGTFNLIWESLREGMLEIVPGNVMQLFLGEQDPSDGGKRR</sequence>
<name>A0A3E0DNL6_9BACT</name>
<proteinExistence type="predicted"/>
<evidence type="ECO:0000313" key="1">
    <source>
        <dbReference type="EMBL" id="REG83397.1"/>
    </source>
</evidence>
<gene>
    <name evidence="1" type="ORF">C8N25_11842</name>
</gene>
<evidence type="ECO:0008006" key="3">
    <source>
        <dbReference type="Google" id="ProtNLM"/>
    </source>
</evidence>
<organism evidence="1 2">
    <name type="scientific">Algoriphagus antarcticus</name>
    <dbReference type="NCBI Taxonomy" id="238540"/>
    <lineage>
        <taxon>Bacteria</taxon>
        <taxon>Pseudomonadati</taxon>
        <taxon>Bacteroidota</taxon>
        <taxon>Cytophagia</taxon>
        <taxon>Cytophagales</taxon>
        <taxon>Cyclobacteriaceae</taxon>
        <taxon>Algoriphagus</taxon>
    </lineage>
</organism>
<dbReference type="Proteomes" id="UP000256405">
    <property type="component" value="Unassembled WGS sequence"/>
</dbReference>
<accession>A0A3E0DNL6</accession>
<dbReference type="OrthoDB" id="1412480at2"/>
<dbReference type="EMBL" id="QUNF01000018">
    <property type="protein sequence ID" value="REG83397.1"/>
    <property type="molecule type" value="Genomic_DNA"/>
</dbReference>
<comment type="caution">
    <text evidence="1">The sequence shown here is derived from an EMBL/GenBank/DDBJ whole genome shotgun (WGS) entry which is preliminary data.</text>
</comment>
<protein>
    <recommendedName>
        <fullName evidence="3">DUF748 domain-containing protein</fullName>
    </recommendedName>
</protein>
<keyword evidence="2" id="KW-1185">Reference proteome</keyword>
<evidence type="ECO:0000313" key="2">
    <source>
        <dbReference type="Proteomes" id="UP000256405"/>
    </source>
</evidence>
<dbReference type="RefSeq" id="WP_086542793.1">
    <property type="nucleotide sequence ID" value="NZ_MSSW01000053.1"/>
</dbReference>
<dbReference type="AlphaFoldDB" id="A0A3E0DNL6"/>
<reference evidence="1 2" key="1">
    <citation type="submission" date="2018-08" db="EMBL/GenBank/DDBJ databases">
        <title>Genomic Encyclopedia of Archaeal and Bacterial Type Strains, Phase II (KMG-II): from individual species to whole genera.</title>
        <authorList>
            <person name="Goeker M."/>
        </authorList>
    </citation>
    <scope>NUCLEOTIDE SEQUENCE [LARGE SCALE GENOMIC DNA]</scope>
    <source>
        <strain evidence="1 2">DSM 15986</strain>
    </source>
</reference>